<evidence type="ECO:0000256" key="1">
    <source>
        <dbReference type="SAM" id="MobiDB-lite"/>
    </source>
</evidence>
<keyword evidence="3" id="KW-1185">Reference proteome</keyword>
<dbReference type="RefSeq" id="WP_317845203.1">
    <property type="nucleotide sequence ID" value="NZ_CP126170.1"/>
</dbReference>
<evidence type="ECO:0000313" key="3">
    <source>
        <dbReference type="Proteomes" id="UP001302020"/>
    </source>
</evidence>
<reference evidence="2 3" key="1">
    <citation type="submission" date="2023-05" db="EMBL/GenBank/DDBJ databases">
        <title>Xanthomonas rydalmerenesis sp. nov., a novel Xanthomonas species isolated from Fragaria x ananassa.</title>
        <authorList>
            <person name="McKnight D.J.E."/>
            <person name="Wong-Bajracharya J."/>
            <person name="Okoh E.B."/>
            <person name="Snijders F."/>
            <person name="Lidbetter F."/>
            <person name="Webster J."/>
            <person name="Djordjevic S.P."/>
            <person name="Bogema D.R."/>
            <person name="Chapman T.A."/>
        </authorList>
    </citation>
    <scope>NUCLEOTIDE SEQUENCE [LARGE SCALE GENOMIC DNA]</scope>
    <source>
        <strain evidence="2 3">DAR34883</strain>
    </source>
</reference>
<name>A0ABZ0JUR1_9XANT</name>
<organism evidence="2 3">
    <name type="scientific">Xanthomonas rydalmerensis</name>
    <dbReference type="NCBI Taxonomy" id="3046274"/>
    <lineage>
        <taxon>Bacteria</taxon>
        <taxon>Pseudomonadati</taxon>
        <taxon>Pseudomonadota</taxon>
        <taxon>Gammaproteobacteria</taxon>
        <taxon>Lysobacterales</taxon>
        <taxon>Lysobacteraceae</taxon>
        <taxon>Xanthomonas</taxon>
    </lineage>
</organism>
<sequence length="109" mass="12941">MALPEHFSWETDQWGKTWLKCHHTVVANVSRTVFPDGRWIANVNRHDQRVTSHPYAYFRSQESAMRSVERWVHAHAERLLREIETGARRRAPEPPPSRAEKQLARKMRD</sequence>
<evidence type="ECO:0000313" key="2">
    <source>
        <dbReference type="EMBL" id="WOS42734.1"/>
    </source>
</evidence>
<dbReference type="EMBL" id="CP126172">
    <property type="protein sequence ID" value="WOS42734.1"/>
    <property type="molecule type" value="Genomic_DNA"/>
</dbReference>
<feature type="region of interest" description="Disordered" evidence="1">
    <location>
        <begin position="83"/>
        <end position="109"/>
    </location>
</feature>
<gene>
    <name evidence="2" type="ORF">QN243_09980</name>
</gene>
<dbReference type="Proteomes" id="UP001302020">
    <property type="component" value="Chromosome"/>
</dbReference>
<feature type="compositionally biased region" description="Basic and acidic residues" evidence="1">
    <location>
        <begin position="83"/>
        <end position="103"/>
    </location>
</feature>
<proteinExistence type="predicted"/>
<accession>A0ABZ0JUR1</accession>
<protein>
    <submittedName>
        <fullName evidence="2">Uncharacterized protein</fullName>
    </submittedName>
</protein>